<evidence type="ECO:0000256" key="12">
    <source>
        <dbReference type="ARBA" id="ARBA00023136"/>
    </source>
</evidence>
<keyword evidence="8 18" id="KW-0547">Nucleotide-binding</keyword>
<gene>
    <name evidence="22" type="ORF">SO802_007557</name>
</gene>
<evidence type="ECO:0000259" key="20">
    <source>
        <dbReference type="PROSITE" id="PS50011"/>
    </source>
</evidence>
<dbReference type="Pfam" id="PF01657">
    <property type="entry name" value="Stress-antifung"/>
    <property type="match status" value="3"/>
</dbReference>
<organism evidence="22 23">
    <name type="scientific">Lithocarpus litseifolius</name>
    <dbReference type="NCBI Taxonomy" id="425828"/>
    <lineage>
        <taxon>Eukaryota</taxon>
        <taxon>Viridiplantae</taxon>
        <taxon>Streptophyta</taxon>
        <taxon>Embryophyta</taxon>
        <taxon>Tracheophyta</taxon>
        <taxon>Spermatophyta</taxon>
        <taxon>Magnoliopsida</taxon>
        <taxon>eudicotyledons</taxon>
        <taxon>Gunneridae</taxon>
        <taxon>Pentapetalae</taxon>
        <taxon>rosids</taxon>
        <taxon>fabids</taxon>
        <taxon>Fagales</taxon>
        <taxon>Fagaceae</taxon>
        <taxon>Lithocarpus</taxon>
    </lineage>
</organism>
<proteinExistence type="predicted"/>
<dbReference type="FunFam" id="1.10.510.10:FF:000467">
    <property type="entry name" value="Liguleless narrow1"/>
    <property type="match status" value="1"/>
</dbReference>
<evidence type="ECO:0000256" key="4">
    <source>
        <dbReference type="ARBA" id="ARBA00022679"/>
    </source>
</evidence>
<evidence type="ECO:0000256" key="19">
    <source>
        <dbReference type="SAM" id="Phobius"/>
    </source>
</evidence>
<keyword evidence="23" id="KW-1185">Reference proteome</keyword>
<feature type="transmembrane region" description="Helical" evidence="19">
    <location>
        <begin position="133"/>
        <end position="160"/>
    </location>
</feature>
<comment type="caution">
    <text evidence="22">The sequence shown here is derived from an EMBL/GenBank/DDBJ whole genome shotgun (WGS) entry which is preliminary data.</text>
</comment>
<evidence type="ECO:0000256" key="10">
    <source>
        <dbReference type="ARBA" id="ARBA00022840"/>
    </source>
</evidence>
<dbReference type="InterPro" id="IPR002902">
    <property type="entry name" value="GNK2"/>
</dbReference>
<dbReference type="Gene3D" id="3.30.200.20">
    <property type="entry name" value="Phosphorylase Kinase, domain 1"/>
    <property type="match status" value="2"/>
</dbReference>
<dbReference type="GO" id="GO:0005524">
    <property type="term" value="F:ATP binding"/>
    <property type="evidence" value="ECO:0007669"/>
    <property type="project" value="UniProtKB-UniRule"/>
</dbReference>
<evidence type="ECO:0000256" key="18">
    <source>
        <dbReference type="PROSITE-ProRule" id="PRU10141"/>
    </source>
</evidence>
<dbReference type="InterPro" id="IPR000719">
    <property type="entry name" value="Prot_kinase_dom"/>
</dbReference>
<comment type="subcellular location">
    <subcellularLocation>
        <location evidence="1">Membrane</location>
        <topology evidence="1">Single-pass membrane protein</topology>
    </subcellularLocation>
</comment>
<evidence type="ECO:0000256" key="3">
    <source>
        <dbReference type="ARBA" id="ARBA00022527"/>
    </source>
</evidence>
<dbReference type="EMBL" id="JAZDWU010000002">
    <property type="protein sequence ID" value="KAL0012449.1"/>
    <property type="molecule type" value="Genomic_DNA"/>
</dbReference>
<dbReference type="PROSITE" id="PS00108">
    <property type="entry name" value="PROTEIN_KINASE_ST"/>
    <property type="match status" value="2"/>
</dbReference>
<feature type="transmembrane region" description="Helical" evidence="19">
    <location>
        <begin position="804"/>
        <end position="829"/>
    </location>
</feature>
<evidence type="ECO:0000313" key="22">
    <source>
        <dbReference type="EMBL" id="KAL0012449.1"/>
    </source>
</evidence>
<dbReference type="PANTHER" id="PTHR27002:SF679">
    <property type="entry name" value="CYSTEINE-RICH RECEPTOR-LIKE PROTEIN KINASE 10 ISOFORM X1"/>
    <property type="match status" value="1"/>
</dbReference>
<dbReference type="PANTHER" id="PTHR27002">
    <property type="entry name" value="RECEPTOR-LIKE SERINE/THREONINE-PROTEIN KINASE SD1-8"/>
    <property type="match status" value="1"/>
</dbReference>
<evidence type="ECO:0000256" key="2">
    <source>
        <dbReference type="ARBA" id="ARBA00012513"/>
    </source>
</evidence>
<dbReference type="FunFam" id="3.30.430.20:FF:000002">
    <property type="entry name" value="Cysteine-rich receptor-like protein kinase 10"/>
    <property type="match status" value="2"/>
</dbReference>
<dbReference type="GO" id="GO:0004674">
    <property type="term" value="F:protein serine/threonine kinase activity"/>
    <property type="evidence" value="ECO:0007669"/>
    <property type="project" value="UniProtKB-KW"/>
</dbReference>
<keyword evidence="15" id="KW-0325">Glycoprotein</keyword>
<evidence type="ECO:0000256" key="1">
    <source>
        <dbReference type="ARBA" id="ARBA00004167"/>
    </source>
</evidence>
<keyword evidence="13" id="KW-1015">Disulfide bond</keyword>
<feature type="domain" description="Protein kinase" evidence="20">
    <location>
        <begin position="890"/>
        <end position="1176"/>
    </location>
</feature>
<keyword evidence="12 19" id="KW-0472">Membrane</keyword>
<dbReference type="FunFam" id="1.10.510.10:FF:001697">
    <property type="entry name" value="Uncharacterized protein"/>
    <property type="match status" value="1"/>
</dbReference>
<dbReference type="CDD" id="cd23509">
    <property type="entry name" value="Gnk2-like"/>
    <property type="match status" value="3"/>
</dbReference>
<dbReference type="InterPro" id="IPR001245">
    <property type="entry name" value="Ser-Thr/Tyr_kinase_cat_dom"/>
</dbReference>
<feature type="domain" description="Protein kinase" evidence="20">
    <location>
        <begin position="214"/>
        <end position="490"/>
    </location>
</feature>
<name>A0AAW2DQP6_9ROSI</name>
<keyword evidence="5 19" id="KW-0812">Transmembrane</keyword>
<keyword evidence="14" id="KW-0675">Receptor</keyword>
<protein>
    <recommendedName>
        <fullName evidence="2">non-specific serine/threonine protein kinase</fullName>
        <ecNumber evidence="2">2.7.11.1</ecNumber>
    </recommendedName>
</protein>
<dbReference type="SUPFAM" id="SSF56112">
    <property type="entry name" value="Protein kinase-like (PK-like)"/>
    <property type="match status" value="2"/>
</dbReference>
<accession>A0AAW2DQP6</accession>
<dbReference type="Gene3D" id="1.10.510.10">
    <property type="entry name" value="Transferase(Phosphotransferase) domain 1"/>
    <property type="match status" value="2"/>
</dbReference>
<reference evidence="22 23" key="1">
    <citation type="submission" date="2024-01" db="EMBL/GenBank/DDBJ databases">
        <title>A telomere-to-telomere, gap-free genome of sweet tea (Lithocarpus litseifolius).</title>
        <authorList>
            <person name="Zhou J."/>
        </authorList>
    </citation>
    <scope>NUCLEOTIDE SEQUENCE [LARGE SCALE GENOMIC DNA]</scope>
    <source>
        <strain evidence="22">Zhou-2022a</strain>
        <tissue evidence="22">Leaf</tissue>
    </source>
</reference>
<evidence type="ECO:0000259" key="21">
    <source>
        <dbReference type="PROSITE" id="PS51473"/>
    </source>
</evidence>
<feature type="domain" description="Gnk2-homologous" evidence="21">
    <location>
        <begin position="7"/>
        <end position="113"/>
    </location>
</feature>
<dbReference type="AlphaFoldDB" id="A0AAW2DQP6"/>
<dbReference type="PROSITE" id="PS00107">
    <property type="entry name" value="PROTEIN_KINASE_ATP"/>
    <property type="match status" value="2"/>
</dbReference>
<dbReference type="InterPro" id="IPR011009">
    <property type="entry name" value="Kinase-like_dom_sf"/>
</dbReference>
<evidence type="ECO:0000256" key="5">
    <source>
        <dbReference type="ARBA" id="ARBA00022692"/>
    </source>
</evidence>
<dbReference type="Proteomes" id="UP001459277">
    <property type="component" value="Unassembled WGS sequence"/>
</dbReference>
<dbReference type="Gene3D" id="3.30.430.20">
    <property type="entry name" value="Gnk2 domain, C-X8-C-X2-C motif"/>
    <property type="match status" value="3"/>
</dbReference>
<dbReference type="GO" id="GO:0005886">
    <property type="term" value="C:plasma membrane"/>
    <property type="evidence" value="ECO:0007669"/>
    <property type="project" value="TreeGrafter"/>
</dbReference>
<dbReference type="FunFam" id="3.30.200.20:FF:000195">
    <property type="entry name" value="G-type lectin S-receptor-like serine/threonine-protein kinase"/>
    <property type="match status" value="2"/>
</dbReference>
<keyword evidence="6" id="KW-0732">Signal</keyword>
<dbReference type="InterPro" id="IPR038408">
    <property type="entry name" value="GNK2_sf"/>
</dbReference>
<evidence type="ECO:0000256" key="13">
    <source>
        <dbReference type="ARBA" id="ARBA00023157"/>
    </source>
</evidence>
<evidence type="ECO:0000256" key="17">
    <source>
        <dbReference type="ARBA" id="ARBA00048679"/>
    </source>
</evidence>
<dbReference type="InterPro" id="IPR017441">
    <property type="entry name" value="Protein_kinase_ATP_BS"/>
</dbReference>
<comment type="catalytic activity">
    <reaction evidence="17">
        <text>L-seryl-[protein] + ATP = O-phospho-L-seryl-[protein] + ADP + H(+)</text>
        <dbReference type="Rhea" id="RHEA:17989"/>
        <dbReference type="Rhea" id="RHEA-COMP:9863"/>
        <dbReference type="Rhea" id="RHEA-COMP:11604"/>
        <dbReference type="ChEBI" id="CHEBI:15378"/>
        <dbReference type="ChEBI" id="CHEBI:29999"/>
        <dbReference type="ChEBI" id="CHEBI:30616"/>
        <dbReference type="ChEBI" id="CHEBI:83421"/>
        <dbReference type="ChEBI" id="CHEBI:456216"/>
        <dbReference type="EC" id="2.7.11.1"/>
    </reaction>
</comment>
<dbReference type="PROSITE" id="PS51473">
    <property type="entry name" value="GNK2"/>
    <property type="match status" value="3"/>
</dbReference>
<feature type="binding site" evidence="18">
    <location>
        <position position="242"/>
    </location>
    <ligand>
        <name>ATP</name>
        <dbReference type="ChEBI" id="CHEBI:30616"/>
    </ligand>
</feature>
<keyword evidence="9" id="KW-0418">Kinase</keyword>
<dbReference type="InterPro" id="IPR008271">
    <property type="entry name" value="Ser/Thr_kinase_AS"/>
</dbReference>
<keyword evidence="10 18" id="KW-0067">ATP-binding</keyword>
<sequence>MVYAGKYPDRNGREKTISNEDPVHFNKVLKHLMNVLSNEAALNPSRMFATGEIQFSKNRTIYGLVQCTRDISEGFCNNCLESAIGDLKACCNSREGGIVVSRNCNVRYQLYRFYSSSSVLVTYPSSKGKKSKIWMVAVFTCISTSMVVVLLGSCAVYRGLKKGTKQDEERSQHALLHELASSAAVAATREGELVISEELPFIDLATIRSATDEFSDSNKLGQGGFGTVYKGTLPSGKEVAVKRLSRKSWQGLEEFKNEIILIAKLQHRNLVKLLGCGIEGEEKVLIYEYMPNRSLDIFIFDSKRSLQLDWETCYNIIGGIARGLLYLHEDSRLKIVHRDLKPSNILLNHDMVAKISDFGMARIFCENQNTANTRRVVGTYGYMAPEYAMEGLFSVKSDVFSFGVILLEIISKKKNNRFYLTQHAPTLLAYAWRLWNEGKDWEIVDPLLMESCQKSEVQRCIQIGLLCVQADPADRPTMSTVVALLGSEIVELPPPRQPELSVGKVVPSGLSSTAPSINELTVSIISPRDLAIFILVVLRMQSMLSRMIQLLMLCSFLALIYELACADPLNDPPDELCSSTSNYTAGSPFENNLKEDLFLSLSSNSSFTKFYNTSSGNYPDRVYGLYMCFDYVNGSDCQSCVSLATTDIVKLCPNNKEAFVGEELCQFRYSNQNFFGQLDVTGNIHKQNEENSSEPQLFKGVVNNVLNNLAKKAAFDPNMYDTQEEPFKDDTIYALVQCGTDLSANQCNSCLQKAISDIQTCCYFSVGARLFSRSCYLRYELYNFYKVLPSSTNNMNGESSLRKIWMIIILTVVPVCLVVVLIAFVYWLAMNNKSKKGKNEIATRGPIFRTVHDQHNADFQHQNFQGRNDQQDQELPYIDFASISAATDNFSDSNKLGEGGFGTVYKGILSDGKQVAVKRLSGCSEQGSTEFTTEVLLIMKVQHKNLVRLLGFCIEREEKLLIYEYMPNNSLDFSLFDANRREQLNWSRRINIINGIARGLLYLHEDSRLKIIHRDLKPSNVLLDNDMNPKISDFGMARIIEGNDHEANTAKIVGTYGYMAPEYAMDGLYSIKSDVYSFGVLLLEIITGIKNAGFHQSKRAPSLLAYAWKLWNEGKGLELMDLLLTNSCSSDEFLRCIHIGLLCVQEDAYYRPTMFSVVQMLKGQTMTLCRPERPAFSVGRFTDHYEINPNSCSVNGLTSSGVLPR</sequence>
<dbReference type="SMART" id="SM00220">
    <property type="entry name" value="S_TKc"/>
    <property type="match status" value="2"/>
</dbReference>
<dbReference type="CDD" id="cd14066">
    <property type="entry name" value="STKc_IRAK"/>
    <property type="match status" value="2"/>
</dbReference>
<evidence type="ECO:0000256" key="8">
    <source>
        <dbReference type="ARBA" id="ARBA00022741"/>
    </source>
</evidence>
<dbReference type="Pfam" id="PF07714">
    <property type="entry name" value="PK_Tyr_Ser-Thr"/>
    <property type="match status" value="2"/>
</dbReference>
<evidence type="ECO:0000256" key="9">
    <source>
        <dbReference type="ARBA" id="ARBA00022777"/>
    </source>
</evidence>
<feature type="domain" description="Gnk2-homologous" evidence="21">
    <location>
        <begin position="571"/>
        <end position="674"/>
    </location>
</feature>
<keyword evidence="4" id="KW-0808">Transferase</keyword>
<feature type="binding site" evidence="18">
    <location>
        <position position="918"/>
    </location>
    <ligand>
        <name>ATP</name>
        <dbReference type="ChEBI" id="CHEBI:30616"/>
    </ligand>
</feature>
<evidence type="ECO:0000256" key="6">
    <source>
        <dbReference type="ARBA" id="ARBA00022729"/>
    </source>
</evidence>
<evidence type="ECO:0000256" key="11">
    <source>
        <dbReference type="ARBA" id="ARBA00022989"/>
    </source>
</evidence>
<evidence type="ECO:0000256" key="14">
    <source>
        <dbReference type="ARBA" id="ARBA00023170"/>
    </source>
</evidence>
<dbReference type="PROSITE" id="PS50011">
    <property type="entry name" value="PROTEIN_KINASE_DOM"/>
    <property type="match status" value="2"/>
</dbReference>
<evidence type="ECO:0000256" key="16">
    <source>
        <dbReference type="ARBA" id="ARBA00047899"/>
    </source>
</evidence>
<keyword evidence="7" id="KW-0677">Repeat</keyword>
<feature type="domain" description="Gnk2-homologous" evidence="21">
    <location>
        <begin position="680"/>
        <end position="784"/>
    </location>
</feature>
<dbReference type="EC" id="2.7.11.1" evidence="2"/>
<evidence type="ECO:0000313" key="23">
    <source>
        <dbReference type="Proteomes" id="UP001459277"/>
    </source>
</evidence>
<keyword evidence="11 19" id="KW-1133">Transmembrane helix</keyword>
<evidence type="ECO:0000256" key="15">
    <source>
        <dbReference type="ARBA" id="ARBA00023180"/>
    </source>
</evidence>
<evidence type="ECO:0000256" key="7">
    <source>
        <dbReference type="ARBA" id="ARBA00022737"/>
    </source>
</evidence>
<comment type="catalytic activity">
    <reaction evidence="16">
        <text>L-threonyl-[protein] + ATP = O-phospho-L-threonyl-[protein] + ADP + H(+)</text>
        <dbReference type="Rhea" id="RHEA:46608"/>
        <dbReference type="Rhea" id="RHEA-COMP:11060"/>
        <dbReference type="Rhea" id="RHEA-COMP:11605"/>
        <dbReference type="ChEBI" id="CHEBI:15378"/>
        <dbReference type="ChEBI" id="CHEBI:30013"/>
        <dbReference type="ChEBI" id="CHEBI:30616"/>
        <dbReference type="ChEBI" id="CHEBI:61977"/>
        <dbReference type="ChEBI" id="CHEBI:456216"/>
        <dbReference type="EC" id="2.7.11.1"/>
    </reaction>
</comment>
<keyword evidence="3" id="KW-0723">Serine/threonine-protein kinase</keyword>